<dbReference type="Proteomes" id="UP000198290">
    <property type="component" value="Chromosome"/>
</dbReference>
<name>A0A3G9G8S1_9NEIS</name>
<dbReference type="EMBL" id="AP018823">
    <property type="protein sequence ID" value="BBF83965.1"/>
    <property type="molecule type" value="Genomic_DNA"/>
</dbReference>
<gene>
    <name evidence="2" type="ORF">DLM_0289</name>
</gene>
<dbReference type="AlphaFoldDB" id="A0A3G9G8S1"/>
<accession>A0A3G9G8S1</accession>
<sequence length="185" mass="20696">MSIIHRIAVVGPESCGKSTLSAQLAASMQAQGVRASHVTEYARDYYANRPYQVAMSDIEAIARGQLQAEQAAARQHDWLICDTTVLTCKIWAEVAFGQASPALLQHYRPHDYVLTLLTAADIPWQPDPLRSHPAERDWLLGLYQAELAAVGIVPVLLYGSEQQRLQQAWRVIRQLPQWLDGLPKK</sequence>
<evidence type="ECO:0000259" key="1">
    <source>
        <dbReference type="Pfam" id="PF13521"/>
    </source>
</evidence>
<dbReference type="KEGG" id="amah:DLM_0289"/>
<reference evidence="3" key="3">
    <citation type="journal article" date="2017" name="Plant Physiol. Biochem.">
        <title>Differential oxidative and antioxidative response of duckweed Lemna minor toward plant growth promoting/inhibiting bacteria.</title>
        <authorList>
            <person name="Ishizawa H."/>
            <person name="Kuroda M."/>
            <person name="Morikawa M."/>
            <person name="Ike M."/>
        </authorList>
    </citation>
    <scope>NUCLEOTIDE SEQUENCE [LARGE SCALE GENOMIC DNA]</scope>
    <source>
        <strain evidence="3">H3</strain>
    </source>
</reference>
<reference evidence="2 3" key="2">
    <citation type="journal article" date="2017" name="Genome Announc.">
        <title>Draft genome sequence of Aquitalea magnusonii strain H3, a plant growth-promoting bacterium of duckweed Lemna minor.</title>
        <authorList>
            <person name="Ishizawa H."/>
            <person name="Kuroda M."/>
            <person name="Ike M."/>
        </authorList>
    </citation>
    <scope>NUCLEOTIDE SEQUENCE [LARGE SCALE GENOMIC DNA]</scope>
    <source>
        <strain evidence="2 3">H3</strain>
    </source>
</reference>
<dbReference type="Gene3D" id="3.40.50.300">
    <property type="entry name" value="P-loop containing nucleotide triphosphate hydrolases"/>
    <property type="match status" value="1"/>
</dbReference>
<dbReference type="Pfam" id="PF13521">
    <property type="entry name" value="AAA_28"/>
    <property type="match status" value="1"/>
</dbReference>
<reference evidence="3" key="1">
    <citation type="journal article" date="2017" name="Biotechnol. Biofuels">
        <title>Evaluation of environmental bacterial communities as a factor affecting the growth of duckweed Lemna minor.</title>
        <authorList>
            <person name="Ishizawa H."/>
            <person name="Kuroda M."/>
            <person name="Morikawa M."/>
            <person name="Ike M."/>
        </authorList>
    </citation>
    <scope>NUCLEOTIDE SEQUENCE [LARGE SCALE GENOMIC DNA]</scope>
    <source>
        <strain evidence="3">H3</strain>
    </source>
</reference>
<dbReference type="RefSeq" id="WP_231959991.1">
    <property type="nucleotide sequence ID" value="NZ_AP018823.1"/>
</dbReference>
<proteinExistence type="predicted"/>
<dbReference type="InterPro" id="IPR027417">
    <property type="entry name" value="P-loop_NTPase"/>
</dbReference>
<protein>
    <submittedName>
        <fullName evidence="2">Ribosylnicotinamide kinase</fullName>
        <ecNumber evidence="2">2.7.1.22</ecNumber>
    </submittedName>
</protein>
<dbReference type="PANTHER" id="PTHR37512">
    <property type="entry name" value="TRIFUNCTIONAL NAD BIOSYNTHESIS/REGULATOR PROTEIN NADR"/>
    <property type="match status" value="1"/>
</dbReference>
<evidence type="ECO:0000313" key="2">
    <source>
        <dbReference type="EMBL" id="BBF83965.1"/>
    </source>
</evidence>
<evidence type="ECO:0000313" key="3">
    <source>
        <dbReference type="Proteomes" id="UP000198290"/>
    </source>
</evidence>
<dbReference type="GO" id="GO:0050262">
    <property type="term" value="F:ribosylnicotinamide kinase activity"/>
    <property type="evidence" value="ECO:0007669"/>
    <property type="project" value="UniProtKB-EC"/>
</dbReference>
<keyword evidence="2" id="KW-0808">Transferase</keyword>
<keyword evidence="3" id="KW-1185">Reference proteome</keyword>
<organism evidence="2 3">
    <name type="scientific">Aquitalea magnusonii</name>
    <dbReference type="NCBI Taxonomy" id="332411"/>
    <lineage>
        <taxon>Bacteria</taxon>
        <taxon>Pseudomonadati</taxon>
        <taxon>Pseudomonadota</taxon>
        <taxon>Betaproteobacteria</taxon>
        <taxon>Neisseriales</taxon>
        <taxon>Chromobacteriaceae</taxon>
        <taxon>Aquitalea</taxon>
    </lineage>
</organism>
<keyword evidence="2" id="KW-0418">Kinase</keyword>
<dbReference type="PANTHER" id="PTHR37512:SF1">
    <property type="entry name" value="NADR_TTD14 AAA DOMAIN-CONTAINING PROTEIN"/>
    <property type="match status" value="1"/>
</dbReference>
<dbReference type="STRING" id="332411.VI06_04500"/>
<dbReference type="InterPro" id="IPR038727">
    <property type="entry name" value="NadR/Ttd14_AAA_dom"/>
</dbReference>
<dbReference type="InterPro" id="IPR052735">
    <property type="entry name" value="NAD_biosynth-regulator"/>
</dbReference>
<feature type="domain" description="NadR/Ttd14 AAA" evidence="1">
    <location>
        <begin position="6"/>
        <end position="164"/>
    </location>
</feature>
<dbReference type="EC" id="2.7.1.22" evidence="2"/>
<dbReference type="SUPFAM" id="SSF52540">
    <property type="entry name" value="P-loop containing nucleoside triphosphate hydrolases"/>
    <property type="match status" value="1"/>
</dbReference>